<dbReference type="CDD" id="cd00833">
    <property type="entry name" value="PKS"/>
    <property type="match status" value="1"/>
</dbReference>
<dbReference type="InterPro" id="IPR049900">
    <property type="entry name" value="PKS_mFAS_DH"/>
</dbReference>
<dbReference type="InterPro" id="IPR014030">
    <property type="entry name" value="Ketoacyl_synth_N"/>
</dbReference>
<organism evidence="10 11">
    <name type="scientific">Pyricularia grisea</name>
    <name type="common">Crabgrass-specific blast fungus</name>
    <name type="synonym">Magnaporthe grisea</name>
    <dbReference type="NCBI Taxonomy" id="148305"/>
    <lineage>
        <taxon>Eukaryota</taxon>
        <taxon>Fungi</taxon>
        <taxon>Dikarya</taxon>
        <taxon>Ascomycota</taxon>
        <taxon>Pezizomycotina</taxon>
        <taxon>Sordariomycetes</taxon>
        <taxon>Sordariomycetidae</taxon>
        <taxon>Magnaporthales</taxon>
        <taxon>Pyriculariaceae</taxon>
        <taxon>Pyricularia</taxon>
    </lineage>
</organism>
<dbReference type="SUPFAM" id="SSF50129">
    <property type="entry name" value="GroES-like"/>
    <property type="match status" value="1"/>
</dbReference>
<evidence type="ECO:0000259" key="7">
    <source>
        <dbReference type="PROSITE" id="PS50075"/>
    </source>
</evidence>
<dbReference type="Pfam" id="PF23297">
    <property type="entry name" value="ACP_SdgA_C"/>
    <property type="match status" value="1"/>
</dbReference>
<keyword evidence="1" id="KW-0596">Phosphopantetheine</keyword>
<sequence>SWSEIPASRWKGSSFWSAIKKRNAAISKSGHFIKQDVSRFDASFFGISSAEATAMDPQHRLMTEVAYEAVESAGVSLERLQGSKTGVWMGQFTSDYREMLYRDPDAAPPYAATGLPKTSLANRISWLWDLRGPSLTLDTACSSSLVALHLACESLRSGEVDMAIVGGCNLMLGPDVFIFFGGQGFLSPDGKSKSFDISADGYGRGEGFGAVILRRAEDAIRDRDPLRAVIRGTACNQDGHTKGFVQPSSEAQASLIKEVYAKVGLGFEATGYVEAHGTGTQTGDTQETLALSQTLSASRSAANKLLVGSVKSNIGHLGAAAGVAAVIKSVLMLEHGMVPPNIHFKTPNPKIPFDDWNIQVPTSLIPFPANKAAKDIRHISVNSFGYGGTNAHAIIDDAASYLKSRGEREGLHFTKTIEGRQLTNGYDASGSGAPGSRNLNRIYPITSQSSKGLARTKKALASYIRSPSFATLTEKQQAELLQDLAFTLSKRRSIAQWKTYAVASSSSMQDVVQVLEKKDATVAETLSSRTPRLGFVFTGQGAQWPAMGMELFEAYGVFRQSVESADAYLRDELSCEWSVIQELGESTKEKSKIGIATYSQPLCTVLQVALVDLLRDWKIMPQSVVGHSSGEIAAAYCMGALSRESAWMLAYFRGTLSTTLKQVAPDIQGAMLALGLGPGEATAMIEKAQAGAQVSVACVNSPTSVTISGDADGIERMLVAAESEEAFARKLQVDTAYHSSHMELVSQDYMSSIYDLKVEPNAAKSGIRMHTSVTGAVVHDPDELGPAHWVKNLICPVQFSAAIQDLARPLSTGSKKRSRENAVDILVEIGPHSALRGPSVQSLQAIGVSSVPYFSAITRSENGVQTALGLAGTLFSHGVPLDFAAANGNKSSPRPPRTLVDLPPYQWNHSQKYWAETRLVREFRLREHGPRSLIGAPFPATSANEHIWRGFLRLEEQPWVNDHKINDLTLYPGAGFISMAVEGIRQMAFDQDTQNTRTITGFRLRDIQLISAMLVSPDKGEIEYTLSLKAGADEGWYRFAVASSGDGRSLTDNCIGAVLVEYDDVQLGSAEQLEIAAAFATASSSCHQTVDPGKFYETLRHVGFHYGPCFSNVTSLSCRPGTCVGSIVIPDVGFTVADTSPILDNLYKERPHIVHPTFLDAVFHLGFAALMGDGQKMTNPMVPTYIDEIYLSSRLPIDVGKHLKGFAYAKMAGLRNLQAEIAVMDEQESSPVLTIRGLHCSQIDNATSGAAGTGLPPAVKKYASQMIWRPHLQLLSEQDLKSWIQSKAKTVDEVLAEYIQLSHHIRPGMALLEFTPTETSQSLLSSLISFGIAPLLNTARYTVCVPSTTAVDGIKNSLEPVSAMLDMSIHVTTSHLFSEKPPDTSETAPLPLADLVLTVDLCARGLEHTRELLQKLSEHLSTEGELLVVQHDAGNVSSLNHLARQAGLVVDAEISAAGGVLIVLKTMDVIKEQDQSNGKRPTEKPVTLLTWPSATQAAKVFLQDLYKSLLSVGLSPSIVNWDPARVHSLQDKDIISLLELEKPFWRDLVAAPDGTGEASFLSARDLILSSESVTWITGFADPAAEMVVGIARVVRNENPGLSFRTINIFDPLNTRAAELVSKCFVLRGAIQPDDTEFRLDQGVVQVNRVSVDMDANDAMDKRMSAANAAALRPIEKVKLASLAKSSCLRLAVEVADGLDSLHFVQEKPLAKGNVTLPEDLAEDEIEIAVEASCLREADLATVKGQNRLDPTLLGLEASGIVTRIGSKESKFRPGDRVMVLTPGAHRTLLRTKSGLVGKMPDGLKFEAAACIPFAFTTAWHALVYLARPTSCIERTCLIIDALNAVGRQALHIARQLGFQVFVTVDSVLQADYAVNVLNVNRSHIIILPSIGVWNLPRAITRLIPGKQGLDIVIDCSGRLTGEALRQTMRTLAPFGHYFRCVVDGSPAFAAPITSIASSPNLNTTISTVDIAYLLRNQPETLAHIVQQAFQFFREFGGHISERTQSFPASNIVAAIRAVETGSVENTVVTYSAKDIIPAKLYLEPLDLSPGLLPGTSLDPNVIYILSGGLGGLGRSLSIFLVEKLGARKLVFLSRSGATSPSASQLLNHLRALKTRPTIAAYVCDVSDRRALADALSKAEAEMGGKVSGVIQCAMVLRDTLWSNTSYKQWVDSTLPKVQGTANLSMLLPDVDFFLSLSSFAGIFGNRGQANYAAGNCYQDALARHRRQALGLKSGLTIDVPSMRDIGVLAETGMLESLREWDEVYGIDEAEFHHIISLAVQRDMSDRSRDADHQLILGIATGGSACVAGIQIPYYLKSEAKFSIMEKTDMVFLADSLEGRAASSDQRKDKKSIRDVLTKVADLDEATEVIMQALVERVAEMQLVSVEEIDTSRYLHSYGLDSLVAIEVANWALREVGSKISVFEIMAAVPITTLAEK</sequence>
<gene>
    <name evidence="11" type="ORF">PgNI_00021</name>
</gene>
<dbReference type="InterPro" id="IPR036291">
    <property type="entry name" value="NAD(P)-bd_dom_sf"/>
</dbReference>
<dbReference type="InterPro" id="IPR020807">
    <property type="entry name" value="PKS_DH"/>
</dbReference>
<dbReference type="PROSITE" id="PS00606">
    <property type="entry name" value="KS3_1"/>
    <property type="match status" value="1"/>
</dbReference>
<dbReference type="InterPro" id="IPR042104">
    <property type="entry name" value="PKS_dehydratase_sf"/>
</dbReference>
<dbReference type="GO" id="GO:0004312">
    <property type="term" value="F:fatty acid synthase activity"/>
    <property type="evidence" value="ECO:0007669"/>
    <property type="project" value="TreeGrafter"/>
</dbReference>
<feature type="active site" description="Proton acceptor; for dehydratase activity" evidence="6">
    <location>
        <position position="963"/>
    </location>
</feature>
<dbReference type="SUPFAM" id="SSF47336">
    <property type="entry name" value="ACP-like"/>
    <property type="match status" value="1"/>
</dbReference>
<dbReference type="Pfam" id="PF00109">
    <property type="entry name" value="ketoacyl-synt"/>
    <property type="match status" value="1"/>
</dbReference>
<evidence type="ECO:0000256" key="3">
    <source>
        <dbReference type="ARBA" id="ARBA00022679"/>
    </source>
</evidence>
<evidence type="ECO:0000256" key="2">
    <source>
        <dbReference type="ARBA" id="ARBA00022553"/>
    </source>
</evidence>
<keyword evidence="4" id="KW-0560">Oxidoreductase</keyword>
<feature type="domain" description="PKS/mFAS DH" evidence="9">
    <location>
        <begin position="931"/>
        <end position="1249"/>
    </location>
</feature>
<dbReference type="Pfam" id="PF08240">
    <property type="entry name" value="ADH_N"/>
    <property type="match status" value="1"/>
</dbReference>
<dbReference type="PROSITE" id="PS00012">
    <property type="entry name" value="PHOSPHOPANTETHEINE"/>
    <property type="match status" value="1"/>
</dbReference>
<dbReference type="InterPro" id="IPR016036">
    <property type="entry name" value="Malonyl_transacylase_ACP-bd"/>
</dbReference>
<reference evidence="11" key="1">
    <citation type="journal article" date="2019" name="Mol. Biol. Evol.">
        <title>Blast fungal genomes show frequent chromosomal changes, gene gains and losses, and effector gene turnover.</title>
        <authorList>
            <person name="Gomez Luciano L.B."/>
            <person name="Jason Tsai I."/>
            <person name="Chuma I."/>
            <person name="Tosa Y."/>
            <person name="Chen Y.H."/>
            <person name="Li J.Y."/>
            <person name="Li M.Y."/>
            <person name="Jade Lu M.Y."/>
            <person name="Nakayashiki H."/>
            <person name="Li W.H."/>
        </authorList>
    </citation>
    <scope>NUCLEOTIDE SEQUENCE</scope>
    <source>
        <strain evidence="11">NI907</strain>
    </source>
</reference>
<dbReference type="Pfam" id="PF02801">
    <property type="entry name" value="Ketoacyl-synt_C"/>
    <property type="match status" value="1"/>
</dbReference>
<dbReference type="SMART" id="SM00826">
    <property type="entry name" value="PKS_DH"/>
    <property type="match status" value="1"/>
</dbReference>
<dbReference type="Pfam" id="PF16197">
    <property type="entry name" value="KAsynt_C_assoc"/>
    <property type="match status" value="1"/>
</dbReference>
<dbReference type="Gene3D" id="3.30.70.3290">
    <property type="match status" value="1"/>
</dbReference>
<dbReference type="Gene3D" id="3.40.366.10">
    <property type="entry name" value="Malonyl-Coenzyme A Acyl Carrier Protein, domain 2"/>
    <property type="match status" value="1"/>
</dbReference>
<dbReference type="Pfam" id="PF14765">
    <property type="entry name" value="PS-DH"/>
    <property type="match status" value="1"/>
</dbReference>
<dbReference type="GO" id="GO:0004315">
    <property type="term" value="F:3-oxoacyl-[acyl-carrier-protein] synthase activity"/>
    <property type="evidence" value="ECO:0007669"/>
    <property type="project" value="InterPro"/>
</dbReference>
<evidence type="ECO:0000259" key="8">
    <source>
        <dbReference type="PROSITE" id="PS52004"/>
    </source>
</evidence>
<evidence type="ECO:0008006" key="12">
    <source>
        <dbReference type="Google" id="ProtNLM"/>
    </source>
</evidence>
<dbReference type="GO" id="GO:0016491">
    <property type="term" value="F:oxidoreductase activity"/>
    <property type="evidence" value="ECO:0007669"/>
    <property type="project" value="UniProtKB-KW"/>
</dbReference>
<dbReference type="Gene3D" id="3.40.50.720">
    <property type="entry name" value="NAD(P)-binding Rossmann-like Domain"/>
    <property type="match status" value="2"/>
</dbReference>
<dbReference type="SMART" id="SM00827">
    <property type="entry name" value="PKS_AT"/>
    <property type="match status" value="1"/>
</dbReference>
<dbReference type="PROSITE" id="PS50075">
    <property type="entry name" value="CARRIER"/>
    <property type="match status" value="1"/>
</dbReference>
<feature type="domain" description="Ketosynthase family 3 (KS3)" evidence="8">
    <location>
        <begin position="1"/>
        <end position="397"/>
    </location>
</feature>
<reference evidence="11" key="3">
    <citation type="submission" date="2025-08" db="UniProtKB">
        <authorList>
            <consortium name="RefSeq"/>
        </authorList>
    </citation>
    <scope>IDENTIFICATION</scope>
    <source>
        <strain evidence="11">NI907</strain>
    </source>
</reference>
<dbReference type="Pfam" id="PF08659">
    <property type="entry name" value="KR"/>
    <property type="match status" value="1"/>
</dbReference>
<dbReference type="InterPro" id="IPR057326">
    <property type="entry name" value="KR_dom"/>
</dbReference>
<evidence type="ECO:0000256" key="4">
    <source>
        <dbReference type="ARBA" id="ARBA00023002"/>
    </source>
</evidence>
<dbReference type="RefSeq" id="XP_030987859.1">
    <property type="nucleotide sequence ID" value="XM_031120106.1"/>
</dbReference>
<evidence type="ECO:0000313" key="11">
    <source>
        <dbReference type="RefSeq" id="XP_030987859.1"/>
    </source>
</evidence>
<dbReference type="Proteomes" id="UP000515153">
    <property type="component" value="Unplaced"/>
</dbReference>
<dbReference type="SUPFAM" id="SSF51735">
    <property type="entry name" value="NAD(P)-binding Rossmann-fold domains"/>
    <property type="match status" value="2"/>
</dbReference>
<proteinExistence type="predicted"/>
<dbReference type="SMART" id="SM00822">
    <property type="entry name" value="PKS_KR"/>
    <property type="match status" value="1"/>
</dbReference>
<dbReference type="SMART" id="SM00823">
    <property type="entry name" value="PKS_PP"/>
    <property type="match status" value="1"/>
</dbReference>
<dbReference type="SMART" id="SM00829">
    <property type="entry name" value="PKS_ER"/>
    <property type="match status" value="1"/>
</dbReference>
<evidence type="ECO:0000256" key="1">
    <source>
        <dbReference type="ARBA" id="ARBA00022450"/>
    </source>
</evidence>
<dbReference type="InterPro" id="IPR013154">
    <property type="entry name" value="ADH-like_N"/>
</dbReference>
<dbReference type="Pfam" id="PF00698">
    <property type="entry name" value="Acyl_transf_1"/>
    <property type="match status" value="1"/>
</dbReference>
<dbReference type="InterPro" id="IPR018201">
    <property type="entry name" value="Ketoacyl_synth_AS"/>
</dbReference>
<reference evidence="11" key="2">
    <citation type="submission" date="2019-10" db="EMBL/GenBank/DDBJ databases">
        <authorList>
            <consortium name="NCBI Genome Project"/>
        </authorList>
    </citation>
    <scope>NUCLEOTIDE SEQUENCE</scope>
    <source>
        <strain evidence="11">NI907</strain>
    </source>
</reference>
<dbReference type="InterPro" id="IPR014031">
    <property type="entry name" value="Ketoacyl_synth_C"/>
</dbReference>
<dbReference type="Gene3D" id="3.40.47.10">
    <property type="match status" value="1"/>
</dbReference>
<feature type="region of interest" description="C-terminal hotdog fold" evidence="6">
    <location>
        <begin position="1087"/>
        <end position="1249"/>
    </location>
</feature>
<feature type="non-terminal residue" evidence="11">
    <location>
        <position position="1"/>
    </location>
</feature>
<protein>
    <recommendedName>
        <fullName evidence="12">Carrier domain-containing protein</fullName>
    </recommendedName>
</protein>
<dbReference type="InterPro" id="IPR020843">
    <property type="entry name" value="ER"/>
</dbReference>
<dbReference type="PROSITE" id="PS52004">
    <property type="entry name" value="KS3_2"/>
    <property type="match status" value="1"/>
</dbReference>
<dbReference type="SUPFAM" id="SSF52151">
    <property type="entry name" value="FabD/lysophospholipase-like"/>
    <property type="match status" value="1"/>
</dbReference>
<dbReference type="Pfam" id="PF21089">
    <property type="entry name" value="PKS_DH_N"/>
    <property type="match status" value="1"/>
</dbReference>
<dbReference type="PANTHER" id="PTHR43775:SF29">
    <property type="entry name" value="ASPERFURANONE POLYKETIDE SYNTHASE AFOG-RELATED"/>
    <property type="match status" value="1"/>
</dbReference>
<dbReference type="Gene3D" id="1.10.1200.10">
    <property type="entry name" value="ACP-like"/>
    <property type="match status" value="1"/>
</dbReference>
<dbReference type="SUPFAM" id="SSF55048">
    <property type="entry name" value="Probable ACP-binding domain of malonyl-CoA ACP transacylase"/>
    <property type="match status" value="1"/>
</dbReference>
<keyword evidence="5" id="KW-0511">Multifunctional enzyme</keyword>
<dbReference type="InterPro" id="IPR050091">
    <property type="entry name" value="PKS_NRPS_Biosynth_Enz"/>
</dbReference>
<dbReference type="CDD" id="cd05195">
    <property type="entry name" value="enoyl_red"/>
    <property type="match status" value="1"/>
</dbReference>
<dbReference type="GeneID" id="41955020"/>
<feature type="non-terminal residue" evidence="11">
    <location>
        <position position="2436"/>
    </location>
</feature>
<dbReference type="InterPro" id="IPR020841">
    <property type="entry name" value="PKS_Beta-ketoAc_synthase_dom"/>
</dbReference>
<dbReference type="Gene3D" id="3.10.129.110">
    <property type="entry name" value="Polyketide synthase dehydratase"/>
    <property type="match status" value="1"/>
</dbReference>
<evidence type="ECO:0000313" key="10">
    <source>
        <dbReference type="Proteomes" id="UP000515153"/>
    </source>
</evidence>
<keyword evidence="3" id="KW-0808">Transferase</keyword>
<dbReference type="InterPro" id="IPR036736">
    <property type="entry name" value="ACP-like_sf"/>
</dbReference>
<dbReference type="InterPro" id="IPR016039">
    <property type="entry name" value="Thiolase-like"/>
</dbReference>
<dbReference type="InterPro" id="IPR011032">
    <property type="entry name" value="GroES-like_sf"/>
</dbReference>
<dbReference type="SMART" id="SM00825">
    <property type="entry name" value="PKS_KS"/>
    <property type="match status" value="1"/>
</dbReference>
<dbReference type="InterPro" id="IPR032821">
    <property type="entry name" value="PKS_assoc"/>
</dbReference>
<dbReference type="InterPro" id="IPR001227">
    <property type="entry name" value="Ac_transferase_dom_sf"/>
</dbReference>
<feature type="region of interest" description="N-terminal hotdog fold" evidence="6">
    <location>
        <begin position="931"/>
        <end position="1065"/>
    </location>
</feature>
<keyword evidence="10" id="KW-1185">Reference proteome</keyword>
<dbReference type="InterPro" id="IPR014043">
    <property type="entry name" value="Acyl_transferase_dom"/>
</dbReference>
<feature type="active site" description="Proton donor; for dehydratase activity" evidence="6">
    <location>
        <position position="1160"/>
    </location>
</feature>
<feature type="domain" description="Carrier" evidence="7">
    <location>
        <begin position="2364"/>
        <end position="2436"/>
    </location>
</feature>
<dbReference type="KEGG" id="pgri:PgNI_00021"/>
<dbReference type="InterPro" id="IPR016035">
    <property type="entry name" value="Acyl_Trfase/lysoPLipase"/>
</dbReference>
<dbReference type="SUPFAM" id="SSF53901">
    <property type="entry name" value="Thiolase-like"/>
    <property type="match status" value="1"/>
</dbReference>
<dbReference type="InterPro" id="IPR020806">
    <property type="entry name" value="PKS_PP-bd"/>
</dbReference>
<dbReference type="InterPro" id="IPR049552">
    <property type="entry name" value="PKS_DH_N"/>
</dbReference>
<dbReference type="PROSITE" id="PS52019">
    <property type="entry name" value="PKS_MFAS_DH"/>
    <property type="match status" value="1"/>
</dbReference>
<evidence type="ECO:0000256" key="6">
    <source>
        <dbReference type="PROSITE-ProRule" id="PRU01363"/>
    </source>
</evidence>
<evidence type="ECO:0000259" key="9">
    <source>
        <dbReference type="PROSITE" id="PS52019"/>
    </source>
</evidence>
<dbReference type="GO" id="GO:0031177">
    <property type="term" value="F:phosphopantetheine binding"/>
    <property type="evidence" value="ECO:0007669"/>
    <property type="project" value="InterPro"/>
</dbReference>
<dbReference type="GO" id="GO:0006633">
    <property type="term" value="P:fatty acid biosynthetic process"/>
    <property type="evidence" value="ECO:0007669"/>
    <property type="project" value="InterPro"/>
</dbReference>
<keyword evidence="2" id="KW-0597">Phosphoprotein</keyword>
<dbReference type="InterPro" id="IPR006162">
    <property type="entry name" value="Ppantetheine_attach_site"/>
</dbReference>
<evidence type="ECO:0000256" key="5">
    <source>
        <dbReference type="ARBA" id="ARBA00023268"/>
    </source>
</evidence>
<dbReference type="InterPro" id="IPR049551">
    <property type="entry name" value="PKS_DH_C"/>
</dbReference>
<dbReference type="InterPro" id="IPR013968">
    <property type="entry name" value="PKS_KR"/>
</dbReference>
<dbReference type="GO" id="GO:0044550">
    <property type="term" value="P:secondary metabolite biosynthetic process"/>
    <property type="evidence" value="ECO:0007669"/>
    <property type="project" value="TreeGrafter"/>
</dbReference>
<dbReference type="InterPro" id="IPR009081">
    <property type="entry name" value="PP-bd_ACP"/>
</dbReference>
<dbReference type="PANTHER" id="PTHR43775">
    <property type="entry name" value="FATTY ACID SYNTHASE"/>
    <property type="match status" value="1"/>
</dbReference>
<accession>A0A6P8BLF2</accession>
<dbReference type="Gene3D" id="3.90.180.10">
    <property type="entry name" value="Medium-chain alcohol dehydrogenases, catalytic domain"/>
    <property type="match status" value="1"/>
</dbReference>
<name>A0A6P8BLF2_PYRGI</name>